<feature type="transmembrane region" description="Helical" evidence="8">
    <location>
        <begin position="318"/>
        <end position="335"/>
    </location>
</feature>
<dbReference type="InterPro" id="IPR000060">
    <property type="entry name" value="BCCT_transptr"/>
</dbReference>
<feature type="transmembrane region" description="Helical" evidence="8">
    <location>
        <begin position="217"/>
        <end position="243"/>
    </location>
</feature>
<dbReference type="NCBIfam" id="TIGR00842">
    <property type="entry name" value="bcct"/>
    <property type="match status" value="1"/>
</dbReference>
<reference evidence="9 10" key="1">
    <citation type="submission" date="2012-07" db="EMBL/GenBank/DDBJ databases">
        <title>The Genome Sequence of Fusobacterium ulcerans 12_1B.</title>
        <authorList>
            <consortium name="The Broad Institute Genome Sequencing Platform"/>
            <person name="Earl A."/>
            <person name="Ward D."/>
            <person name="Feldgarden M."/>
            <person name="Gevers D."/>
            <person name="Strauss J."/>
            <person name="Ambrose C.E."/>
            <person name="Allen-Vercoe E."/>
            <person name="Walker B."/>
            <person name="Young S.K."/>
            <person name="Zeng Q."/>
            <person name="Gargeya S."/>
            <person name="Fitzgerald M."/>
            <person name="Haas B."/>
            <person name="Abouelleil A."/>
            <person name="Alvarado L."/>
            <person name="Arachchi H.M."/>
            <person name="Berlin A.M."/>
            <person name="Chapman S.B."/>
            <person name="Goldberg J."/>
            <person name="Griggs A."/>
            <person name="Gujja S."/>
            <person name="Hansen M."/>
            <person name="Howarth C."/>
            <person name="Imamovic A."/>
            <person name="Larimer J."/>
            <person name="McCowen C."/>
            <person name="Montmayeur A."/>
            <person name="Murphy C."/>
            <person name="Neiman D."/>
            <person name="Pearson M."/>
            <person name="Priest M."/>
            <person name="Roberts A."/>
            <person name="Saif S."/>
            <person name="Shea T."/>
            <person name="Sisk P."/>
            <person name="Sykes S."/>
            <person name="Wortman J."/>
            <person name="Nusbaum C."/>
            <person name="Birren B."/>
        </authorList>
    </citation>
    <scope>NUCLEOTIDE SEQUENCE [LARGE SCALE GENOMIC DNA]</scope>
    <source>
        <strain evidence="9 10">12_1B</strain>
    </source>
</reference>
<evidence type="ECO:0000256" key="4">
    <source>
        <dbReference type="ARBA" id="ARBA00022475"/>
    </source>
</evidence>
<feature type="transmembrane region" description="Helical" evidence="8">
    <location>
        <begin position="139"/>
        <end position="160"/>
    </location>
</feature>
<name>H1PYH3_9FUSO</name>
<evidence type="ECO:0000256" key="5">
    <source>
        <dbReference type="ARBA" id="ARBA00022692"/>
    </source>
</evidence>
<keyword evidence="4" id="KW-1003">Cell membrane</keyword>
<keyword evidence="7 8" id="KW-0472">Membrane</keyword>
<protein>
    <submittedName>
        <fullName evidence="9">Betaine/carnitine/choline transporter (BCCT) family transporter</fullName>
    </submittedName>
</protein>
<dbReference type="Proteomes" id="UP000003233">
    <property type="component" value="Unassembled WGS sequence"/>
</dbReference>
<evidence type="ECO:0000256" key="6">
    <source>
        <dbReference type="ARBA" id="ARBA00022989"/>
    </source>
</evidence>
<feature type="transmembrane region" description="Helical" evidence="8">
    <location>
        <begin position="12"/>
        <end position="30"/>
    </location>
</feature>
<sequence>MIKHFQKRIGMTFWVSISLTFILIILALFIPNEFNQFTTNIRTILGYGFGWYYLTVTTLIVCLCVFIIFTPVGKIKLGDPTSKPEHSKLSWLAMLFSAGMGIGLVFYGAAEPLSHFAISAPEAKLYSEDALKDAFQYSFFHYGIHAWSIYAIVALSLAYFQFRKKEKTLISATLKPILKEKTDGFIGKFLDSMTIFATVIGVSTTLGYGAIQISGGLNYLFGISDSFFVQLIIIVIATILFLFSALSGIGKGVKLLSNLNVVIAIVIMLTLMLVGPRVQILNTIVTSFGEYLQNFLHMSLRTAPGNPIEQLWIQQWTILYWSWWISWSPFVGIFIARISKGRTIKEFLIYVLCIPSIFSFLWFSIFGVASTEVYKINEKISLLPIEKILFVTLEHYPLGNILSVISIILVFSFFITSADSATYVLAMQSEYGNLNPHKEVKIVWGILLSTIATILLKIGGLNTLQNVLIIIAFPFTFVLILLVISFVIELNYEKKQMGLYLKPKNYPTKDSPFRSYEE</sequence>
<feature type="transmembrane region" description="Helical" evidence="8">
    <location>
        <begin position="89"/>
        <end position="110"/>
    </location>
</feature>
<comment type="similarity">
    <text evidence="2">Belongs to the BCCT transporter (TC 2.A.15) family.</text>
</comment>
<feature type="transmembrane region" description="Helical" evidence="8">
    <location>
        <begin position="255"/>
        <end position="274"/>
    </location>
</feature>
<dbReference type="EMBL" id="AGWJ02000035">
    <property type="protein sequence ID" value="EHO77162.1"/>
    <property type="molecule type" value="Genomic_DNA"/>
</dbReference>
<keyword evidence="5 8" id="KW-0812">Transmembrane</keyword>
<feature type="transmembrane region" description="Helical" evidence="8">
    <location>
        <begin position="189"/>
        <end position="211"/>
    </location>
</feature>
<evidence type="ECO:0000256" key="8">
    <source>
        <dbReference type="SAM" id="Phobius"/>
    </source>
</evidence>
<evidence type="ECO:0000313" key="9">
    <source>
        <dbReference type="EMBL" id="EHO77162.1"/>
    </source>
</evidence>
<dbReference type="GO" id="GO:0022857">
    <property type="term" value="F:transmembrane transporter activity"/>
    <property type="evidence" value="ECO:0007669"/>
    <property type="project" value="InterPro"/>
</dbReference>
<dbReference type="PANTHER" id="PTHR30047">
    <property type="entry name" value="HIGH-AFFINITY CHOLINE TRANSPORT PROTEIN-RELATED"/>
    <property type="match status" value="1"/>
</dbReference>
<dbReference type="RefSeq" id="WP_008699398.1">
    <property type="nucleotide sequence ID" value="NZ_KE161012.1"/>
</dbReference>
<proteinExistence type="inferred from homology"/>
<keyword evidence="6 8" id="KW-1133">Transmembrane helix</keyword>
<evidence type="ECO:0000256" key="7">
    <source>
        <dbReference type="ARBA" id="ARBA00023136"/>
    </source>
</evidence>
<evidence type="ECO:0000256" key="2">
    <source>
        <dbReference type="ARBA" id="ARBA00005658"/>
    </source>
</evidence>
<comment type="caution">
    <text evidence="9">The sequence shown here is derived from an EMBL/GenBank/DDBJ whole genome shotgun (WGS) entry which is preliminary data.</text>
</comment>
<organism evidence="9 10">
    <name type="scientific">Fusobacterium ulcerans 12-1B</name>
    <dbReference type="NCBI Taxonomy" id="457404"/>
    <lineage>
        <taxon>Bacteria</taxon>
        <taxon>Fusobacteriati</taxon>
        <taxon>Fusobacteriota</taxon>
        <taxon>Fusobacteriia</taxon>
        <taxon>Fusobacteriales</taxon>
        <taxon>Fusobacteriaceae</taxon>
        <taxon>Fusobacterium</taxon>
    </lineage>
</organism>
<dbReference type="HOGENOM" id="CLU_010118_5_0_0"/>
<evidence type="ECO:0000256" key="3">
    <source>
        <dbReference type="ARBA" id="ARBA00022448"/>
    </source>
</evidence>
<keyword evidence="3" id="KW-0813">Transport</keyword>
<keyword evidence="10" id="KW-1185">Reference proteome</keyword>
<dbReference type="BioCyc" id="FSP457404-HMP:GTSQ-3520-MONOMER"/>
<feature type="transmembrane region" description="Helical" evidence="8">
    <location>
        <begin position="467"/>
        <end position="488"/>
    </location>
</feature>
<feature type="transmembrane region" description="Helical" evidence="8">
    <location>
        <begin position="401"/>
        <end position="421"/>
    </location>
</feature>
<accession>H1PYH3</accession>
<dbReference type="Pfam" id="PF02028">
    <property type="entry name" value="BCCT"/>
    <property type="match status" value="1"/>
</dbReference>
<dbReference type="GO" id="GO:0005886">
    <property type="term" value="C:plasma membrane"/>
    <property type="evidence" value="ECO:0007669"/>
    <property type="project" value="UniProtKB-SubCell"/>
</dbReference>
<feature type="transmembrane region" description="Helical" evidence="8">
    <location>
        <begin position="50"/>
        <end position="69"/>
    </location>
</feature>
<feature type="transmembrane region" description="Helical" evidence="8">
    <location>
        <begin position="347"/>
        <end position="369"/>
    </location>
</feature>
<gene>
    <name evidence="9" type="ORF">HMPREF0402_03466</name>
</gene>
<feature type="transmembrane region" description="Helical" evidence="8">
    <location>
        <begin position="442"/>
        <end position="461"/>
    </location>
</feature>
<dbReference type="PATRIC" id="fig|457404.5.peg.3559"/>
<dbReference type="PANTHER" id="PTHR30047:SF7">
    <property type="entry name" value="HIGH-AFFINITY CHOLINE TRANSPORT PROTEIN"/>
    <property type="match status" value="1"/>
</dbReference>
<evidence type="ECO:0000313" key="10">
    <source>
        <dbReference type="Proteomes" id="UP000003233"/>
    </source>
</evidence>
<evidence type="ECO:0000256" key="1">
    <source>
        <dbReference type="ARBA" id="ARBA00004651"/>
    </source>
</evidence>
<comment type="subcellular location">
    <subcellularLocation>
        <location evidence="1">Cell membrane</location>
        <topology evidence="1">Multi-pass membrane protein</topology>
    </subcellularLocation>
</comment>
<dbReference type="AlphaFoldDB" id="H1PYH3"/>